<protein>
    <submittedName>
        <fullName evidence="1">Uncharacterized protein</fullName>
    </submittedName>
</protein>
<dbReference type="AlphaFoldDB" id="A0A8S1VR61"/>
<name>A0A8S1VR61_9CILI</name>
<comment type="caution">
    <text evidence="1">The sequence shown here is derived from an EMBL/GenBank/DDBJ whole genome shotgun (WGS) entry which is preliminary data.</text>
</comment>
<proteinExistence type="predicted"/>
<keyword evidence="2" id="KW-1185">Reference proteome</keyword>
<evidence type="ECO:0000313" key="1">
    <source>
        <dbReference type="EMBL" id="CAD8178162.1"/>
    </source>
</evidence>
<reference evidence="1" key="1">
    <citation type="submission" date="2021-01" db="EMBL/GenBank/DDBJ databases">
        <authorList>
            <consortium name="Genoscope - CEA"/>
            <person name="William W."/>
        </authorList>
    </citation>
    <scope>NUCLEOTIDE SEQUENCE</scope>
</reference>
<organism evidence="1 2">
    <name type="scientific">Paramecium pentaurelia</name>
    <dbReference type="NCBI Taxonomy" id="43138"/>
    <lineage>
        <taxon>Eukaryota</taxon>
        <taxon>Sar</taxon>
        <taxon>Alveolata</taxon>
        <taxon>Ciliophora</taxon>
        <taxon>Intramacronucleata</taxon>
        <taxon>Oligohymenophorea</taxon>
        <taxon>Peniculida</taxon>
        <taxon>Parameciidae</taxon>
        <taxon>Paramecium</taxon>
    </lineage>
</organism>
<gene>
    <name evidence="1" type="ORF">PPENT_87.1.T0690017</name>
</gene>
<dbReference type="EMBL" id="CAJJDO010000069">
    <property type="protein sequence ID" value="CAD8178162.1"/>
    <property type="molecule type" value="Genomic_DNA"/>
</dbReference>
<evidence type="ECO:0000313" key="2">
    <source>
        <dbReference type="Proteomes" id="UP000689195"/>
    </source>
</evidence>
<sequence length="175" mass="20822">MQDQSQAFILNQDREQQNLEQELLSQDTQNSQVFKINFYNNIRENICSRNNLLRTLAFSLAFSDLNFIIKSKMYQLIMTNIMSFTPNYKKIVHMTKIINHLQKLNKKKLFRQTSKITGKLRIIKRSTYQSKGSIWVKFNFNSQEIIHLNRVQLLELLYLNVNIAKQKKTIEFKNG</sequence>
<dbReference type="Proteomes" id="UP000689195">
    <property type="component" value="Unassembled WGS sequence"/>
</dbReference>
<accession>A0A8S1VR61</accession>